<feature type="compositionally biased region" description="Low complexity" evidence="1">
    <location>
        <begin position="137"/>
        <end position="147"/>
    </location>
</feature>
<feature type="compositionally biased region" description="Basic and acidic residues" evidence="1">
    <location>
        <begin position="148"/>
        <end position="164"/>
    </location>
</feature>
<proteinExistence type="predicted"/>
<evidence type="ECO:0000256" key="1">
    <source>
        <dbReference type="SAM" id="MobiDB-lite"/>
    </source>
</evidence>
<evidence type="ECO:0000259" key="2">
    <source>
        <dbReference type="Pfam" id="PF03372"/>
    </source>
</evidence>
<feature type="region of interest" description="Disordered" evidence="1">
    <location>
        <begin position="1"/>
        <end position="21"/>
    </location>
</feature>
<feature type="domain" description="Endonuclease/exonuclease/phosphatase" evidence="2">
    <location>
        <begin position="235"/>
        <end position="372"/>
    </location>
</feature>
<evidence type="ECO:0000313" key="3">
    <source>
        <dbReference type="EMBL" id="GBP81490.1"/>
    </source>
</evidence>
<feature type="region of interest" description="Disordered" evidence="1">
    <location>
        <begin position="41"/>
        <end position="169"/>
    </location>
</feature>
<dbReference type="Pfam" id="PF03372">
    <property type="entry name" value="Exo_endo_phos"/>
    <property type="match status" value="1"/>
</dbReference>
<reference evidence="3 4" key="1">
    <citation type="journal article" date="2019" name="Commun. Biol.">
        <title>The bagworm genome reveals a unique fibroin gene that provides high tensile strength.</title>
        <authorList>
            <person name="Kono N."/>
            <person name="Nakamura H."/>
            <person name="Ohtoshi R."/>
            <person name="Tomita M."/>
            <person name="Numata K."/>
            <person name="Arakawa K."/>
        </authorList>
    </citation>
    <scope>NUCLEOTIDE SEQUENCE [LARGE SCALE GENOMIC DNA]</scope>
</reference>
<comment type="caution">
    <text evidence="3">The sequence shown here is derived from an EMBL/GenBank/DDBJ whole genome shotgun (WGS) entry which is preliminary data.</text>
</comment>
<dbReference type="InterPro" id="IPR036691">
    <property type="entry name" value="Endo/exonu/phosph_ase_sf"/>
</dbReference>
<keyword evidence="4" id="KW-1185">Reference proteome</keyword>
<dbReference type="OrthoDB" id="412981at2759"/>
<sequence>MKASEQTNDGSGISASGANETIQVDGAIAFKSTQDCIEIDYEMPGFSSRGTRKRTTSSPPPSGERPEASRGQKGTARSIATPFPPRRNAMVADNTMIGKICPTPHEQPPTDSAPKARLGTHSRNRKGKRARRRRKMLQQQQQAAANRTEGDSNSHTAEADRETTTHPTISDLAQEVASLKATMFEMTKILITILRSIKTGQDPTQDILEGLTLAGMFLNLRIIYWNPGGIIGKTHELRDLAQLEDAHIILLGETKLRPEQELKIPNFFAYRRDEISARGPAYRGTAVLIRRDIMHETEQLTDFETMRSIGIRVGSSEQKSGYSRLTGPRYQDVRAGHPCYHQEQTPTLIIGDLNAKHKAWGRTVSRAGRLLMEDAERQGYEVLGLIHPHVPTDIRHRPDVLDIVISHKIRRPMHVEVMYGMDTQHLPILVTVGSGTSNSPPVSVRLWLDVDWKSFESSLETLHLGSSFETAADVEASANLLVER</sequence>
<keyword evidence="3" id="KW-0548">Nucleotidyltransferase</keyword>
<dbReference type="GO" id="GO:0003964">
    <property type="term" value="F:RNA-directed DNA polymerase activity"/>
    <property type="evidence" value="ECO:0007669"/>
    <property type="project" value="UniProtKB-KW"/>
</dbReference>
<dbReference type="Proteomes" id="UP000299102">
    <property type="component" value="Unassembled WGS sequence"/>
</dbReference>
<keyword evidence="3" id="KW-0808">Transferase</keyword>
<feature type="compositionally biased region" description="Basic residues" evidence="1">
    <location>
        <begin position="118"/>
        <end position="136"/>
    </location>
</feature>
<dbReference type="EMBL" id="BGZK01001514">
    <property type="protein sequence ID" value="GBP81490.1"/>
    <property type="molecule type" value="Genomic_DNA"/>
</dbReference>
<dbReference type="SUPFAM" id="SSF56219">
    <property type="entry name" value="DNase I-like"/>
    <property type="match status" value="1"/>
</dbReference>
<keyword evidence="3" id="KW-0695">RNA-directed DNA polymerase</keyword>
<dbReference type="Gene3D" id="3.60.10.10">
    <property type="entry name" value="Endonuclease/exonuclease/phosphatase"/>
    <property type="match status" value="1"/>
</dbReference>
<gene>
    <name evidence="3" type="primary">RTase</name>
    <name evidence="3" type="ORF">EVAR_64199_1</name>
</gene>
<accession>A0A4C1Z1T0</accession>
<organism evidence="3 4">
    <name type="scientific">Eumeta variegata</name>
    <name type="common">Bagworm moth</name>
    <name type="synonym">Eumeta japonica</name>
    <dbReference type="NCBI Taxonomy" id="151549"/>
    <lineage>
        <taxon>Eukaryota</taxon>
        <taxon>Metazoa</taxon>
        <taxon>Ecdysozoa</taxon>
        <taxon>Arthropoda</taxon>
        <taxon>Hexapoda</taxon>
        <taxon>Insecta</taxon>
        <taxon>Pterygota</taxon>
        <taxon>Neoptera</taxon>
        <taxon>Endopterygota</taxon>
        <taxon>Lepidoptera</taxon>
        <taxon>Glossata</taxon>
        <taxon>Ditrysia</taxon>
        <taxon>Tineoidea</taxon>
        <taxon>Psychidae</taxon>
        <taxon>Oiketicinae</taxon>
        <taxon>Eumeta</taxon>
    </lineage>
</organism>
<evidence type="ECO:0000313" key="4">
    <source>
        <dbReference type="Proteomes" id="UP000299102"/>
    </source>
</evidence>
<name>A0A4C1Z1T0_EUMVA</name>
<dbReference type="InterPro" id="IPR005135">
    <property type="entry name" value="Endo/exonuclease/phosphatase"/>
</dbReference>
<protein>
    <submittedName>
        <fullName evidence="3">Probable RNA-directed DNA polymerase from transposon BS</fullName>
    </submittedName>
</protein>
<dbReference type="AlphaFoldDB" id="A0A4C1Z1T0"/>